<protein>
    <submittedName>
        <fullName evidence="1">Uncharacterized protein</fullName>
    </submittedName>
</protein>
<feature type="non-terminal residue" evidence="1">
    <location>
        <position position="1"/>
    </location>
</feature>
<reference evidence="1" key="1">
    <citation type="submission" date="2021-02" db="EMBL/GenBank/DDBJ databases">
        <authorList>
            <person name="Nowell W R."/>
        </authorList>
    </citation>
    <scope>NUCLEOTIDE SEQUENCE</scope>
</reference>
<dbReference type="EMBL" id="CAJOBH010036236">
    <property type="protein sequence ID" value="CAF4303940.1"/>
    <property type="molecule type" value="Genomic_DNA"/>
</dbReference>
<organism evidence="1 2">
    <name type="scientific">Rotaria magnacalcarata</name>
    <dbReference type="NCBI Taxonomy" id="392030"/>
    <lineage>
        <taxon>Eukaryota</taxon>
        <taxon>Metazoa</taxon>
        <taxon>Spiralia</taxon>
        <taxon>Gnathifera</taxon>
        <taxon>Rotifera</taxon>
        <taxon>Eurotatoria</taxon>
        <taxon>Bdelloidea</taxon>
        <taxon>Philodinida</taxon>
        <taxon>Philodinidae</taxon>
        <taxon>Rotaria</taxon>
    </lineage>
</organism>
<evidence type="ECO:0000313" key="1">
    <source>
        <dbReference type="EMBL" id="CAF4303940.1"/>
    </source>
</evidence>
<proteinExistence type="predicted"/>
<name>A0A8S2TS54_9BILA</name>
<evidence type="ECO:0000313" key="2">
    <source>
        <dbReference type="Proteomes" id="UP000681967"/>
    </source>
</evidence>
<comment type="caution">
    <text evidence="1">The sequence shown here is derived from an EMBL/GenBank/DDBJ whole genome shotgun (WGS) entry which is preliminary data.</text>
</comment>
<sequence length="16" mass="1849">SNMDSLLKRLSLTGKW</sequence>
<dbReference type="Proteomes" id="UP000681967">
    <property type="component" value="Unassembled WGS sequence"/>
</dbReference>
<dbReference type="AlphaFoldDB" id="A0A8S2TS54"/>
<accession>A0A8S2TS54</accession>
<gene>
    <name evidence="1" type="ORF">BYL167_LOCUS27613</name>
</gene>